<gene>
    <name evidence="2" type="ORF">H7686_0002405</name>
</gene>
<dbReference type="Pfam" id="PF01348">
    <property type="entry name" value="Intron_maturas2"/>
    <property type="match status" value="1"/>
</dbReference>
<feature type="domain" description="Domain X" evidence="1">
    <location>
        <begin position="16"/>
        <end position="92"/>
    </location>
</feature>
<dbReference type="GO" id="GO:0005737">
    <property type="term" value="C:cytoplasm"/>
    <property type="evidence" value="ECO:0007669"/>
    <property type="project" value="UniProtKB-ARBA"/>
</dbReference>
<dbReference type="InterPro" id="IPR024937">
    <property type="entry name" value="Domain_X"/>
</dbReference>
<dbReference type="AlphaFoldDB" id="A0AAX3B914"/>
<dbReference type="GO" id="GO:0006397">
    <property type="term" value="P:mRNA processing"/>
    <property type="evidence" value="ECO:0007669"/>
    <property type="project" value="InterPro"/>
</dbReference>
<sequence length="197" mass="23334">MVKKGEGETCDEALADRDELEIIRTYQTIVKGIIQYFCLTNNLGFLTHLNYLAEDSCLKTLARKWKTSIARVRKKLNIVSTWAIPYLNKRKTQYEPWVVYSWDKIKKMRKYKGNPDITINRFLFQGRTNLNDRLKAERCENCDKTTQLQIHHIGTVRDVSRHSVMNKRTKVLCKDCHRKVTNQQMHDIRENTNDKNK</sequence>
<dbReference type="EMBL" id="CP097206">
    <property type="protein sequence ID" value="UQV27175.1"/>
    <property type="molecule type" value="Genomic_DNA"/>
</dbReference>
<dbReference type="Proteomes" id="UP000769022">
    <property type="component" value="Chromosome"/>
</dbReference>
<accession>A0AAX3B914</accession>
<evidence type="ECO:0000259" key="1">
    <source>
        <dbReference type="Pfam" id="PF01348"/>
    </source>
</evidence>
<evidence type="ECO:0000313" key="3">
    <source>
        <dbReference type="Proteomes" id="UP000769022"/>
    </source>
</evidence>
<dbReference type="RefSeq" id="WP_249175816.1">
    <property type="nucleotide sequence ID" value="NZ_JACRYS020000001.1"/>
</dbReference>
<dbReference type="KEGG" id="pphy:H7686_0002405"/>
<keyword evidence="3" id="KW-1185">Reference proteome</keyword>
<evidence type="ECO:0000313" key="2">
    <source>
        <dbReference type="EMBL" id="UQV27175.1"/>
    </source>
</evidence>
<reference evidence="2 3" key="1">
    <citation type="submission" date="2022-05" db="EMBL/GenBank/DDBJ databases">
        <title>'Parthenium hysterophorus' phyllody phytoplasma strain PR34.</title>
        <authorList>
            <person name="Kirdat K."/>
            <person name="Tiwarekar B."/>
            <person name="Yadav A."/>
        </authorList>
    </citation>
    <scope>NUCLEOTIDE SEQUENCE [LARGE SCALE GENOMIC DNA]</scope>
    <source>
        <strain evidence="2 3">PR34</strain>
    </source>
</reference>
<proteinExistence type="predicted"/>
<organism evidence="2 3">
    <name type="scientific">Candidatus Phytoplasma asiaticum</name>
    <dbReference type="NCBI Taxonomy" id="2763338"/>
    <lineage>
        <taxon>Bacteria</taxon>
        <taxon>Bacillati</taxon>
        <taxon>Mycoplasmatota</taxon>
        <taxon>Mollicutes</taxon>
        <taxon>Acholeplasmatales</taxon>
        <taxon>Acholeplasmataceae</taxon>
        <taxon>Candidatus Phytoplasma</taxon>
        <taxon>16SrII (Peanut WB group)</taxon>
    </lineage>
</organism>
<protein>
    <recommendedName>
        <fullName evidence="1">Domain X domain-containing protein</fullName>
    </recommendedName>
</protein>
<name>A0AAX3B914_9MOLU</name>